<gene>
    <name evidence="6" type="ORF">ACFPO9_02075</name>
</gene>
<dbReference type="InterPro" id="IPR008334">
    <property type="entry name" value="5'-Nucleotdase_C"/>
</dbReference>
<dbReference type="PRINTS" id="PR01607">
    <property type="entry name" value="APYRASEFAMLY"/>
</dbReference>
<dbReference type="InterPro" id="IPR029052">
    <property type="entry name" value="Metallo-depent_PP-like"/>
</dbReference>
<dbReference type="PANTHER" id="PTHR11575">
    <property type="entry name" value="5'-NUCLEOTIDASE-RELATED"/>
    <property type="match status" value="1"/>
</dbReference>
<evidence type="ECO:0000259" key="4">
    <source>
        <dbReference type="Pfam" id="PF00149"/>
    </source>
</evidence>
<evidence type="ECO:0000259" key="5">
    <source>
        <dbReference type="Pfam" id="PF02872"/>
    </source>
</evidence>
<proteinExistence type="inferred from homology"/>
<name>A0ABW0RSV6_9BURK</name>
<dbReference type="RefSeq" id="WP_379766315.1">
    <property type="nucleotide sequence ID" value="NZ_JBHSMZ010000001.1"/>
</dbReference>
<evidence type="ECO:0000313" key="7">
    <source>
        <dbReference type="Proteomes" id="UP001596086"/>
    </source>
</evidence>
<keyword evidence="7" id="KW-1185">Reference proteome</keyword>
<keyword evidence="3" id="KW-0378">Hydrolase</keyword>
<protein>
    <submittedName>
        <fullName evidence="6">Bifunctional 2',3'-cyclic-nucleotide 2'-phosphodiesterase/3'-nucleotidase</fullName>
    </submittedName>
</protein>
<feature type="chain" id="PRO_5045002070" evidence="3">
    <location>
        <begin position="29"/>
        <end position="672"/>
    </location>
</feature>
<evidence type="ECO:0000313" key="6">
    <source>
        <dbReference type="EMBL" id="MFC5547299.1"/>
    </source>
</evidence>
<dbReference type="PROSITE" id="PS00785">
    <property type="entry name" value="5_NUCLEOTIDASE_1"/>
    <property type="match status" value="1"/>
</dbReference>
<dbReference type="PANTHER" id="PTHR11575:SF6">
    <property type="entry name" value="2',3'-CYCLIC-NUCLEOTIDE 2'-PHOSPHODIESTERASE_3'-NUCLEOTIDASE"/>
    <property type="match status" value="1"/>
</dbReference>
<dbReference type="InterPro" id="IPR006146">
    <property type="entry name" value="5'-Nucleotdase_CS"/>
</dbReference>
<feature type="domain" description="Calcineurin-like phosphoesterase" evidence="4">
    <location>
        <begin position="41"/>
        <end position="295"/>
    </location>
</feature>
<dbReference type="Pfam" id="PF02872">
    <property type="entry name" value="5_nucleotid_C"/>
    <property type="match status" value="1"/>
</dbReference>
<keyword evidence="2 3" id="KW-0732">Signal</keyword>
<evidence type="ECO:0000256" key="3">
    <source>
        <dbReference type="RuleBase" id="RU362119"/>
    </source>
</evidence>
<dbReference type="SUPFAM" id="SSF56300">
    <property type="entry name" value="Metallo-dependent phosphatases"/>
    <property type="match status" value="1"/>
</dbReference>
<sequence length="672" mass="72326">MSYRQPRPFRLIVSVAIAAAAGAAPALAAKPPAGATAELAILETTDLHSAVVGYDYFKLAEDPSMGLDRTASLIAQARRDFPNTLLLDNGDTIQGNALGDYQATVDPLKCGRLLGIYKAMRKLGYDGIGIGNHDFNFGLAYLGQVTGQRLEVEGVPDRRCAGPGFPVVLANVYSVKTRKPLFAPYRILTRRIKAVDAQGKPFETSVKVGIIGFTPPAILNWDRRWLEGKITTEGLVETAKRYLPEMRAKGAELVVAISHGGLDASPYSPTMENGNYYLAQVGGIDALLLGHSHQPFPNPTSTVAQFNLPHVDKVKGRVFGVPTVMANLWGKNLGVVRLQLRHDGKRWRAEQDAAIVENRSTQQPDKRYVAADPEVTALVKDEHEATIRYVRTPIGSADFRMSTYFADVGDVSAIEVVNQAQADYAQRYVAANLPQYAQLPVLSVSAPFKSGSAGVLDYTDVAAGDLALNNAADLYLYPNALALVKVDGAGLKAWLEKAASRFNTIDPSKTAPQELVNTGFAGYNFDTVTSPALRYEIDVTQPPGQRIVDLRLHGKPLPAGQEFLVATNNYRASGGGNFPGLDGSRTVLAAPDASRDVLIAYVKEAKRLTRAANGTQRSWRFAKVAIKGPVVFHSAPGKLELARAAGLENVSQLAADDGLGKGFALYAVDLSK</sequence>
<dbReference type="InterPro" id="IPR036907">
    <property type="entry name" value="5'-Nucleotdase_C_sf"/>
</dbReference>
<feature type="signal peptide" evidence="3">
    <location>
        <begin position="1"/>
        <end position="28"/>
    </location>
</feature>
<organism evidence="6 7">
    <name type="scientific">Massilia aerilata</name>
    <dbReference type="NCBI Taxonomy" id="453817"/>
    <lineage>
        <taxon>Bacteria</taxon>
        <taxon>Pseudomonadati</taxon>
        <taxon>Pseudomonadota</taxon>
        <taxon>Betaproteobacteria</taxon>
        <taxon>Burkholderiales</taxon>
        <taxon>Oxalobacteraceae</taxon>
        <taxon>Telluria group</taxon>
        <taxon>Massilia</taxon>
    </lineage>
</organism>
<dbReference type="Pfam" id="PF00149">
    <property type="entry name" value="Metallophos"/>
    <property type="match status" value="1"/>
</dbReference>
<dbReference type="InterPro" id="IPR004843">
    <property type="entry name" value="Calcineurin-like_PHP"/>
</dbReference>
<accession>A0ABW0RSV6</accession>
<dbReference type="InterPro" id="IPR006179">
    <property type="entry name" value="5_nucleotidase/apyrase"/>
</dbReference>
<dbReference type="NCBIfam" id="NF006938">
    <property type="entry name" value="PRK09420.1"/>
    <property type="match status" value="1"/>
</dbReference>
<keyword evidence="3" id="KW-0547">Nucleotide-binding</keyword>
<dbReference type="SUPFAM" id="SSF55816">
    <property type="entry name" value="5'-nucleotidase (syn. UDP-sugar hydrolase), C-terminal domain"/>
    <property type="match status" value="1"/>
</dbReference>
<comment type="similarity">
    <text evidence="1 3">Belongs to the 5'-nucleotidase family.</text>
</comment>
<dbReference type="Gene3D" id="3.60.21.10">
    <property type="match status" value="1"/>
</dbReference>
<dbReference type="EMBL" id="JBHSMZ010000001">
    <property type="protein sequence ID" value="MFC5547299.1"/>
    <property type="molecule type" value="Genomic_DNA"/>
</dbReference>
<feature type="domain" description="5'-Nucleotidase C-terminal" evidence="5">
    <location>
        <begin position="456"/>
        <end position="581"/>
    </location>
</feature>
<evidence type="ECO:0000256" key="1">
    <source>
        <dbReference type="ARBA" id="ARBA00006654"/>
    </source>
</evidence>
<comment type="caution">
    <text evidence="6">The sequence shown here is derived from an EMBL/GenBank/DDBJ whole genome shotgun (WGS) entry which is preliminary data.</text>
</comment>
<evidence type="ECO:0000256" key="2">
    <source>
        <dbReference type="ARBA" id="ARBA00022729"/>
    </source>
</evidence>
<reference evidence="7" key="1">
    <citation type="journal article" date="2019" name="Int. J. Syst. Evol. Microbiol.">
        <title>The Global Catalogue of Microorganisms (GCM) 10K type strain sequencing project: providing services to taxonomists for standard genome sequencing and annotation.</title>
        <authorList>
            <consortium name="The Broad Institute Genomics Platform"/>
            <consortium name="The Broad Institute Genome Sequencing Center for Infectious Disease"/>
            <person name="Wu L."/>
            <person name="Ma J."/>
        </authorList>
    </citation>
    <scope>NUCLEOTIDE SEQUENCE [LARGE SCALE GENOMIC DNA]</scope>
    <source>
        <strain evidence="7">CGMCC 4.5798</strain>
    </source>
</reference>
<dbReference type="Proteomes" id="UP001596086">
    <property type="component" value="Unassembled WGS sequence"/>
</dbReference>
<dbReference type="Gene3D" id="3.90.780.10">
    <property type="entry name" value="5'-Nucleotidase, C-terminal domain"/>
    <property type="match status" value="1"/>
</dbReference>